<sequence>MDWWILKQLRAMILTDLRDFVPQGYFESEIEKFKLDDRITGADHSSHEFRWGYLAGDLGQKLFFKSTLIMSARQVSTSEVLMNLGMLAGAEAAQGSAIQLSKDAEAKGVSDENAGLVAAQLRDECIPTLSNNIRGALKQYLRYLTPFEAEPFLPLLGSSSTPQTQGVSPRTNNYIFNGNVGSVQTGTNAVANVIQNLGKNERASLATSLQQFKEAIEIEPSLSEPERQKLLEIVQECTSEISSESPNDTKLLNMFNVFGTTIQSLASAPAAYQILKTSFLAFGIDLP</sequence>
<proteinExistence type="predicted"/>
<keyword evidence="2" id="KW-1185">Reference proteome</keyword>
<name>A0ABM8Z1Q6_9PROT</name>
<dbReference type="EMBL" id="OU912926">
    <property type="protein sequence ID" value="CAG9933759.1"/>
    <property type="molecule type" value="Genomic_DNA"/>
</dbReference>
<evidence type="ECO:0000313" key="1">
    <source>
        <dbReference type="EMBL" id="CAG9933759.1"/>
    </source>
</evidence>
<protein>
    <submittedName>
        <fullName evidence="1">Uncharacterized protein</fullName>
    </submittedName>
</protein>
<organism evidence="1 2">
    <name type="scientific">Candidatus Nitrotoga arctica</name>
    <dbReference type="NCBI Taxonomy" id="453162"/>
    <lineage>
        <taxon>Bacteria</taxon>
        <taxon>Pseudomonadati</taxon>
        <taxon>Pseudomonadota</taxon>
        <taxon>Betaproteobacteria</taxon>
        <taxon>Nitrosomonadales</taxon>
        <taxon>Gallionellaceae</taxon>
        <taxon>Candidatus Nitrotoga</taxon>
    </lineage>
</organism>
<dbReference type="RefSeq" id="WP_239797493.1">
    <property type="nucleotide sequence ID" value="NZ_OU912926.1"/>
</dbReference>
<dbReference type="Proteomes" id="UP000839052">
    <property type="component" value="Chromosome"/>
</dbReference>
<accession>A0ABM8Z1Q6</accession>
<evidence type="ECO:0000313" key="2">
    <source>
        <dbReference type="Proteomes" id="UP000839052"/>
    </source>
</evidence>
<reference evidence="1 2" key="1">
    <citation type="submission" date="2021-10" db="EMBL/GenBank/DDBJ databases">
        <authorList>
            <person name="Koch H."/>
        </authorList>
    </citation>
    <scope>NUCLEOTIDE SEQUENCE [LARGE SCALE GENOMIC DNA]</scope>
    <source>
        <strain evidence="1">6680</strain>
    </source>
</reference>
<gene>
    <name evidence="1" type="ORF">NTG6680_2510</name>
</gene>